<accession>A0A9Q1L2Z3</accession>
<sequence length="226" mass="25548">MGVVDRSNYDDWNEDRHTSLSDFFVFLEQVYSSHVGFLLTPIHMMGRGLSANGERFDGWWLSGLLLPLSPEIKSTGNRDRSRGSAWMILSRAFVEYCIWGWDNLPRNLLLYYSNFVSSPEGYFQTVVCNAPEFTSTVINHDMHYISWDVINSLLSLNDTANMIASGAEFARKFKKDDPILQKIDMELLNRSNGIFTPGGWCAGNPPCSKVGNPTKLRPGPGAQRLR</sequence>
<evidence type="ECO:0000313" key="7">
    <source>
        <dbReference type="Proteomes" id="UP001152561"/>
    </source>
</evidence>
<reference evidence="7" key="1">
    <citation type="journal article" date="2023" name="Proc. Natl. Acad. Sci. U.S.A.">
        <title>Genomic and structural basis for evolution of tropane alkaloid biosynthesis.</title>
        <authorList>
            <person name="Wanga Y.-J."/>
            <person name="Taina T."/>
            <person name="Yua J.-Y."/>
            <person name="Lia J."/>
            <person name="Xua B."/>
            <person name="Chenc J."/>
            <person name="D'Auriad J.C."/>
            <person name="Huanga J.-P."/>
            <person name="Huanga S.-X."/>
        </authorList>
    </citation>
    <scope>NUCLEOTIDE SEQUENCE [LARGE SCALE GENOMIC DNA]</scope>
    <source>
        <strain evidence="7">cv. KIB-2019</strain>
    </source>
</reference>
<proteinExistence type="predicted"/>
<evidence type="ECO:0000256" key="3">
    <source>
        <dbReference type="ARBA" id="ARBA00022679"/>
    </source>
</evidence>
<dbReference type="GO" id="GO:0016020">
    <property type="term" value="C:membrane"/>
    <property type="evidence" value="ECO:0007669"/>
    <property type="project" value="UniProtKB-SubCell"/>
</dbReference>
<gene>
    <name evidence="6" type="ORF">K7X08_015187</name>
</gene>
<keyword evidence="7" id="KW-1185">Reference proteome</keyword>
<keyword evidence="2" id="KW-0328">Glycosyltransferase</keyword>
<evidence type="ECO:0000256" key="5">
    <source>
        <dbReference type="ARBA" id="ARBA00023180"/>
    </source>
</evidence>
<name>A0A9Q1L2Z3_9SOLA</name>
<dbReference type="GO" id="GO:0015020">
    <property type="term" value="F:glucuronosyltransferase activity"/>
    <property type="evidence" value="ECO:0007669"/>
    <property type="project" value="InterPro"/>
</dbReference>
<evidence type="ECO:0000256" key="1">
    <source>
        <dbReference type="ARBA" id="ARBA00004606"/>
    </source>
</evidence>
<dbReference type="Proteomes" id="UP001152561">
    <property type="component" value="Unassembled WGS sequence"/>
</dbReference>
<evidence type="ECO:0000313" key="6">
    <source>
        <dbReference type="EMBL" id="KAJ8527736.1"/>
    </source>
</evidence>
<dbReference type="Pfam" id="PF02485">
    <property type="entry name" value="Branch"/>
    <property type="match status" value="1"/>
</dbReference>
<dbReference type="InterPro" id="IPR044610">
    <property type="entry name" value="GLCAT14A/B/C"/>
</dbReference>
<organism evidence="6 7">
    <name type="scientific">Anisodus acutangulus</name>
    <dbReference type="NCBI Taxonomy" id="402998"/>
    <lineage>
        <taxon>Eukaryota</taxon>
        <taxon>Viridiplantae</taxon>
        <taxon>Streptophyta</taxon>
        <taxon>Embryophyta</taxon>
        <taxon>Tracheophyta</taxon>
        <taxon>Spermatophyta</taxon>
        <taxon>Magnoliopsida</taxon>
        <taxon>eudicotyledons</taxon>
        <taxon>Gunneridae</taxon>
        <taxon>Pentapetalae</taxon>
        <taxon>asterids</taxon>
        <taxon>lamiids</taxon>
        <taxon>Solanales</taxon>
        <taxon>Solanaceae</taxon>
        <taxon>Solanoideae</taxon>
        <taxon>Hyoscyameae</taxon>
        <taxon>Anisodus</taxon>
    </lineage>
</organism>
<dbReference type="PANTHER" id="PTHR45719">
    <property type="entry name" value="GLYCOSYLTRANSFERASE"/>
    <property type="match status" value="1"/>
</dbReference>
<comment type="subcellular location">
    <subcellularLocation>
        <location evidence="1">Membrane</location>
        <topology evidence="1">Single-pass type II membrane protein</topology>
    </subcellularLocation>
</comment>
<evidence type="ECO:0000256" key="2">
    <source>
        <dbReference type="ARBA" id="ARBA00022676"/>
    </source>
</evidence>
<dbReference type="PANTHER" id="PTHR45719:SF23">
    <property type="entry name" value="BETA-GLUCURONOSYLTRANSFERASE GLCAT14A-LIKE"/>
    <property type="match status" value="1"/>
</dbReference>
<keyword evidence="4" id="KW-0472">Membrane</keyword>
<keyword evidence="5" id="KW-0325">Glycoprotein</keyword>
<protein>
    <submittedName>
        <fullName evidence="6">Uncharacterized protein</fullName>
    </submittedName>
</protein>
<dbReference type="InterPro" id="IPR003406">
    <property type="entry name" value="Glyco_trans_14"/>
</dbReference>
<keyword evidence="3" id="KW-0808">Transferase</keyword>
<evidence type="ECO:0000256" key="4">
    <source>
        <dbReference type="ARBA" id="ARBA00023136"/>
    </source>
</evidence>
<dbReference type="EMBL" id="JAJAGQ010000023">
    <property type="protein sequence ID" value="KAJ8527736.1"/>
    <property type="molecule type" value="Genomic_DNA"/>
</dbReference>
<comment type="caution">
    <text evidence="6">The sequence shown here is derived from an EMBL/GenBank/DDBJ whole genome shotgun (WGS) entry which is preliminary data.</text>
</comment>
<dbReference type="OrthoDB" id="2019572at2759"/>
<dbReference type="AlphaFoldDB" id="A0A9Q1L2Z3"/>